<feature type="domain" description="Alcohol dehydrogenase-like C-terminal" evidence="3">
    <location>
        <begin position="182"/>
        <end position="250"/>
    </location>
</feature>
<dbReference type="InterPro" id="IPR013149">
    <property type="entry name" value="ADH-like_C"/>
</dbReference>
<protein>
    <submittedName>
        <fullName evidence="5">Zinc-binding dehydrogenase</fullName>
    </submittedName>
</protein>
<dbReference type="Gene3D" id="3.90.180.10">
    <property type="entry name" value="Medium-chain alcohol dehydrogenases, catalytic domain"/>
    <property type="match status" value="1"/>
</dbReference>
<reference evidence="5" key="1">
    <citation type="submission" date="2022-07" db="EMBL/GenBank/DDBJ databases">
        <title>Parvularcula maris sp. nov., an algicidal bacterium isolated from seawater.</title>
        <authorList>
            <person name="Li F."/>
        </authorList>
    </citation>
    <scope>NUCLEOTIDE SEQUENCE</scope>
    <source>
        <strain evidence="5">BGMRC 0090</strain>
    </source>
</reference>
<keyword evidence="2" id="KW-0560">Oxidoreductase</keyword>
<dbReference type="GO" id="GO:0016651">
    <property type="term" value="F:oxidoreductase activity, acting on NAD(P)H"/>
    <property type="evidence" value="ECO:0007669"/>
    <property type="project" value="TreeGrafter"/>
</dbReference>
<accession>A0A9X2RG99</accession>
<evidence type="ECO:0000313" key="6">
    <source>
        <dbReference type="Proteomes" id="UP001142610"/>
    </source>
</evidence>
<dbReference type="SUPFAM" id="SSF50129">
    <property type="entry name" value="GroES-like"/>
    <property type="match status" value="1"/>
</dbReference>
<gene>
    <name evidence="5" type="ORF">NOG11_00100</name>
</gene>
<dbReference type="AlphaFoldDB" id="A0A9X2RG99"/>
<dbReference type="PANTHER" id="PTHR48106:SF18">
    <property type="entry name" value="QUINONE OXIDOREDUCTASE PIG3"/>
    <property type="match status" value="1"/>
</dbReference>
<dbReference type="Gene3D" id="3.40.50.720">
    <property type="entry name" value="NAD(P)-binding Rossmann-like Domain"/>
    <property type="match status" value="1"/>
</dbReference>
<sequence length="371" mass="39352">MTDTPARMRRLVSEATKDGALELRIEEVDTPRPGPGELLIKLEAAPVNPSDLALLVGPAVPEEGAREGDTLSMPVPEQAQAFLSTRLGQKLGAGNEGAGTVVAASEGAPEGMIGKRVAAAGGDMYAEYRSVPMQLVMPLPESASARDGASSFVNPMTALSMTEVMKRDGSPALVHTAAASNLGQMLQRIAKKDGFPLINIVRSPKQQAILKDLGADYALNLKEESFMKELVAACDATGATVGFDAVGGGDLAGKIITAMEISQQKKMTEYSRYGSSVHKQVYVYGRLDLSEVRVPPSVGMAWGVGGFLLTNFLASISQEQRMAMAMRVASELTTTFASHYTGELTMDELLEPEAMAKCNAKATGTKYLLTF</sequence>
<dbReference type="Pfam" id="PF00107">
    <property type="entry name" value="ADH_zinc_N"/>
    <property type="match status" value="1"/>
</dbReference>
<dbReference type="InterPro" id="IPR013154">
    <property type="entry name" value="ADH-like_N"/>
</dbReference>
<dbReference type="Proteomes" id="UP001142610">
    <property type="component" value="Unassembled WGS sequence"/>
</dbReference>
<dbReference type="InterPro" id="IPR011032">
    <property type="entry name" value="GroES-like_sf"/>
</dbReference>
<dbReference type="SUPFAM" id="SSF51735">
    <property type="entry name" value="NAD(P)-binding Rossmann-fold domains"/>
    <property type="match status" value="1"/>
</dbReference>
<dbReference type="PANTHER" id="PTHR48106">
    <property type="entry name" value="QUINONE OXIDOREDUCTASE PIG3-RELATED"/>
    <property type="match status" value="1"/>
</dbReference>
<proteinExistence type="predicted"/>
<dbReference type="GO" id="GO:0070402">
    <property type="term" value="F:NADPH binding"/>
    <property type="evidence" value="ECO:0007669"/>
    <property type="project" value="TreeGrafter"/>
</dbReference>
<feature type="domain" description="Alcohol dehydrogenase-like N-terminal" evidence="4">
    <location>
        <begin position="34"/>
        <end position="141"/>
    </location>
</feature>
<keyword evidence="1" id="KW-0521">NADP</keyword>
<organism evidence="5 6">
    <name type="scientific">Parvularcula maris</name>
    <dbReference type="NCBI Taxonomy" id="2965077"/>
    <lineage>
        <taxon>Bacteria</taxon>
        <taxon>Pseudomonadati</taxon>
        <taxon>Pseudomonadota</taxon>
        <taxon>Alphaproteobacteria</taxon>
        <taxon>Parvularculales</taxon>
        <taxon>Parvularculaceae</taxon>
        <taxon>Parvularcula</taxon>
    </lineage>
</organism>
<keyword evidence="6" id="KW-1185">Reference proteome</keyword>
<name>A0A9X2RG99_9PROT</name>
<dbReference type="Pfam" id="PF08240">
    <property type="entry name" value="ADH_N"/>
    <property type="match status" value="1"/>
</dbReference>
<evidence type="ECO:0000256" key="2">
    <source>
        <dbReference type="ARBA" id="ARBA00023002"/>
    </source>
</evidence>
<evidence type="ECO:0000256" key="1">
    <source>
        <dbReference type="ARBA" id="ARBA00022857"/>
    </source>
</evidence>
<evidence type="ECO:0000259" key="4">
    <source>
        <dbReference type="Pfam" id="PF08240"/>
    </source>
</evidence>
<dbReference type="InterPro" id="IPR036291">
    <property type="entry name" value="NAD(P)-bd_dom_sf"/>
</dbReference>
<comment type="caution">
    <text evidence="5">The sequence shown here is derived from an EMBL/GenBank/DDBJ whole genome shotgun (WGS) entry which is preliminary data.</text>
</comment>
<evidence type="ECO:0000259" key="3">
    <source>
        <dbReference type="Pfam" id="PF00107"/>
    </source>
</evidence>
<evidence type="ECO:0000313" key="5">
    <source>
        <dbReference type="EMBL" id="MCQ8183779.1"/>
    </source>
</evidence>
<dbReference type="EMBL" id="JANIBC010000001">
    <property type="protein sequence ID" value="MCQ8183779.1"/>
    <property type="molecule type" value="Genomic_DNA"/>
</dbReference>
<dbReference type="RefSeq" id="WP_256617582.1">
    <property type="nucleotide sequence ID" value="NZ_JANIBC010000001.1"/>
</dbReference>